<dbReference type="InterPro" id="IPR052022">
    <property type="entry name" value="26kDa_periplasmic_antigen"/>
</dbReference>
<dbReference type="Gene3D" id="3.30.110.170">
    <property type="entry name" value="Protein of unknown function (DUF541), domain 1"/>
    <property type="match status" value="1"/>
</dbReference>
<evidence type="ECO:0000313" key="2">
    <source>
        <dbReference type="Proteomes" id="UP001165667"/>
    </source>
</evidence>
<gene>
    <name evidence="1" type="ORF">M8523_15245</name>
</gene>
<keyword evidence="2" id="KW-1185">Reference proteome</keyword>
<dbReference type="Proteomes" id="UP001165667">
    <property type="component" value="Unassembled WGS sequence"/>
</dbReference>
<dbReference type="PANTHER" id="PTHR34387:SF1">
    <property type="entry name" value="PERIPLASMIC IMMUNOGENIC PROTEIN"/>
    <property type="match status" value="1"/>
</dbReference>
<dbReference type="Pfam" id="PF04402">
    <property type="entry name" value="SIMPL"/>
    <property type="match status" value="1"/>
</dbReference>
<sequence length="186" mass="19440">MTLGVSTARPLAGDAASDNNAAAAAMLDQVRSEGIAAADIQTSQTSLTPVFDQRDGAKIKGFTASNRIILRLRDLPKVGGIIGRLVGKGANNLEGVEFVVEHPEAMLDKLRADATRDAFSKARVYTGAAGVKLGRILQIMPESASPAPVFRAMKSTAAASDAASVPLSPGTQTLEARVRISWEITP</sequence>
<name>A0AA42CJA3_9HYPH</name>
<organism evidence="1 2">
    <name type="scientific">Lichenifustis flavocetrariae</name>
    <dbReference type="NCBI Taxonomy" id="2949735"/>
    <lineage>
        <taxon>Bacteria</taxon>
        <taxon>Pseudomonadati</taxon>
        <taxon>Pseudomonadota</taxon>
        <taxon>Alphaproteobacteria</taxon>
        <taxon>Hyphomicrobiales</taxon>
        <taxon>Lichenihabitantaceae</taxon>
        <taxon>Lichenifustis</taxon>
    </lineage>
</organism>
<dbReference type="EMBL" id="JAMOIM010000009">
    <property type="protein sequence ID" value="MCW6509378.1"/>
    <property type="molecule type" value="Genomic_DNA"/>
</dbReference>
<evidence type="ECO:0000313" key="1">
    <source>
        <dbReference type="EMBL" id="MCW6509378.1"/>
    </source>
</evidence>
<proteinExistence type="predicted"/>
<comment type="caution">
    <text evidence="1">The sequence shown here is derived from an EMBL/GenBank/DDBJ whole genome shotgun (WGS) entry which is preliminary data.</text>
</comment>
<dbReference type="InterPro" id="IPR007497">
    <property type="entry name" value="SIMPL/DUF541"/>
</dbReference>
<dbReference type="AlphaFoldDB" id="A0AA42CJA3"/>
<dbReference type="PANTHER" id="PTHR34387">
    <property type="entry name" value="SLR1258 PROTEIN"/>
    <property type="match status" value="1"/>
</dbReference>
<accession>A0AA42CJA3</accession>
<dbReference type="GO" id="GO:0006974">
    <property type="term" value="P:DNA damage response"/>
    <property type="evidence" value="ECO:0007669"/>
    <property type="project" value="TreeGrafter"/>
</dbReference>
<protein>
    <submittedName>
        <fullName evidence="1">SIMPL domain-containing protein</fullName>
    </submittedName>
</protein>
<dbReference type="Gene3D" id="3.30.70.2970">
    <property type="entry name" value="Protein of unknown function (DUF541), domain 2"/>
    <property type="match status" value="1"/>
</dbReference>
<reference evidence="1" key="1">
    <citation type="submission" date="2022-05" db="EMBL/GenBank/DDBJ databases">
        <authorList>
            <person name="Pankratov T."/>
        </authorList>
    </citation>
    <scope>NUCLEOTIDE SEQUENCE</scope>
    <source>
        <strain evidence="1">BP6-180914</strain>
    </source>
</reference>